<dbReference type="InParanoid" id="E9HRI8"/>
<dbReference type="OrthoDB" id="71166at2759"/>
<dbReference type="HOGENOM" id="CLU_1108033_0_0_1"/>
<reference evidence="1 2" key="1">
    <citation type="journal article" date="2011" name="Science">
        <title>The ecoresponsive genome of Daphnia pulex.</title>
        <authorList>
            <person name="Colbourne J.K."/>
            <person name="Pfrender M.E."/>
            <person name="Gilbert D."/>
            <person name="Thomas W.K."/>
            <person name="Tucker A."/>
            <person name="Oakley T.H."/>
            <person name="Tokishita S."/>
            <person name="Aerts A."/>
            <person name="Arnold G.J."/>
            <person name="Basu M.K."/>
            <person name="Bauer D.J."/>
            <person name="Caceres C.E."/>
            <person name="Carmel L."/>
            <person name="Casola C."/>
            <person name="Choi J.H."/>
            <person name="Detter J.C."/>
            <person name="Dong Q."/>
            <person name="Dusheyko S."/>
            <person name="Eads B.D."/>
            <person name="Frohlich T."/>
            <person name="Geiler-Samerotte K.A."/>
            <person name="Gerlach D."/>
            <person name="Hatcher P."/>
            <person name="Jogdeo S."/>
            <person name="Krijgsveld J."/>
            <person name="Kriventseva E.V."/>
            <person name="Kultz D."/>
            <person name="Laforsch C."/>
            <person name="Lindquist E."/>
            <person name="Lopez J."/>
            <person name="Manak J.R."/>
            <person name="Muller J."/>
            <person name="Pangilinan J."/>
            <person name="Patwardhan R.P."/>
            <person name="Pitluck S."/>
            <person name="Pritham E.J."/>
            <person name="Rechtsteiner A."/>
            <person name="Rho M."/>
            <person name="Rogozin I.B."/>
            <person name="Sakarya O."/>
            <person name="Salamov A."/>
            <person name="Schaack S."/>
            <person name="Shapiro H."/>
            <person name="Shiga Y."/>
            <person name="Skalitzky C."/>
            <person name="Smith Z."/>
            <person name="Souvorov A."/>
            <person name="Sung W."/>
            <person name="Tang Z."/>
            <person name="Tsuchiya D."/>
            <person name="Tu H."/>
            <person name="Vos H."/>
            <person name="Wang M."/>
            <person name="Wolf Y.I."/>
            <person name="Yamagata H."/>
            <person name="Yamada T."/>
            <person name="Ye Y."/>
            <person name="Shaw J.R."/>
            <person name="Andrews J."/>
            <person name="Crease T.J."/>
            <person name="Tang H."/>
            <person name="Lucas S.M."/>
            <person name="Robertson H.M."/>
            <person name="Bork P."/>
            <person name="Koonin E.V."/>
            <person name="Zdobnov E.M."/>
            <person name="Grigoriev I.V."/>
            <person name="Lynch M."/>
            <person name="Boore J.L."/>
        </authorList>
    </citation>
    <scope>NUCLEOTIDE SEQUENCE [LARGE SCALE GENOMIC DNA]</scope>
</reference>
<evidence type="ECO:0000313" key="1">
    <source>
        <dbReference type="EMBL" id="EFX65656.1"/>
    </source>
</evidence>
<name>E9HRI8_DAPPU</name>
<accession>E9HRI8</accession>
<protein>
    <recommendedName>
        <fullName evidence="3">DDE-1 domain-containing protein</fullName>
    </recommendedName>
</protein>
<evidence type="ECO:0008006" key="3">
    <source>
        <dbReference type="Google" id="ProtNLM"/>
    </source>
</evidence>
<keyword evidence="2" id="KW-1185">Reference proteome</keyword>
<sequence length="251" mass="28185">MGEANTGSTRDLTQDLIDLMQATQRFARAGKLLDELKMSVCRGSCGIQPAADLTWEYLVLKKWFHETRQWSTETNKPVDMYNFAKRAWDGISPQIVINDFKACGIYPFDADVVEISLLVEHEANVVSDEESNTNGEIEVEITPEKNSSGDSIIISKENVDSFKIAFLAFQGIMPAIARTHVELTILLFLLQEFNSAERGGGLWKRELDLLRKRKLDAKDKKTTINPSDKNDVTESTDEICDLAARALRGPK</sequence>
<dbReference type="EMBL" id="GL732736">
    <property type="protein sequence ID" value="EFX65656.1"/>
    <property type="molecule type" value="Genomic_DNA"/>
</dbReference>
<dbReference type="Proteomes" id="UP000000305">
    <property type="component" value="Unassembled WGS sequence"/>
</dbReference>
<organism evidence="1 2">
    <name type="scientific">Daphnia pulex</name>
    <name type="common">Water flea</name>
    <dbReference type="NCBI Taxonomy" id="6669"/>
    <lineage>
        <taxon>Eukaryota</taxon>
        <taxon>Metazoa</taxon>
        <taxon>Ecdysozoa</taxon>
        <taxon>Arthropoda</taxon>
        <taxon>Crustacea</taxon>
        <taxon>Branchiopoda</taxon>
        <taxon>Diplostraca</taxon>
        <taxon>Cladocera</taxon>
        <taxon>Anomopoda</taxon>
        <taxon>Daphniidae</taxon>
        <taxon>Daphnia</taxon>
    </lineage>
</organism>
<gene>
    <name evidence="1" type="ORF">DAPPUDRAFT_117099</name>
</gene>
<dbReference type="KEGG" id="dpx:DAPPUDRAFT_117099"/>
<dbReference type="AlphaFoldDB" id="E9HRI8"/>
<evidence type="ECO:0000313" key="2">
    <source>
        <dbReference type="Proteomes" id="UP000000305"/>
    </source>
</evidence>
<proteinExistence type="predicted"/>